<evidence type="ECO:0000313" key="2">
    <source>
        <dbReference type="Proteomes" id="UP000240080"/>
    </source>
</evidence>
<proteinExistence type="predicted"/>
<reference evidence="1" key="3">
    <citation type="submission" date="2025-09" db="UniProtKB">
        <authorList>
            <consortium name="Ensembl"/>
        </authorList>
    </citation>
    <scope>IDENTIFICATION</scope>
</reference>
<reference evidence="1" key="2">
    <citation type="submission" date="2025-08" db="UniProtKB">
        <authorList>
            <consortium name="Ensembl"/>
        </authorList>
    </citation>
    <scope>IDENTIFICATION</scope>
</reference>
<protein>
    <submittedName>
        <fullName evidence="1">Uncharacterized protein</fullName>
    </submittedName>
</protein>
<dbReference type="Ensembl" id="ENSPPAT00000062981.1">
    <property type="protein sequence ID" value="ENSPPAP00000040068.1"/>
    <property type="gene ID" value="ENSPPAG00000042700.1"/>
</dbReference>
<organism evidence="1 2">
    <name type="scientific">Pan paniscus</name>
    <name type="common">Pygmy chimpanzee</name>
    <name type="synonym">Bonobo</name>
    <dbReference type="NCBI Taxonomy" id="9597"/>
    <lineage>
        <taxon>Eukaryota</taxon>
        <taxon>Metazoa</taxon>
        <taxon>Chordata</taxon>
        <taxon>Craniata</taxon>
        <taxon>Vertebrata</taxon>
        <taxon>Euteleostomi</taxon>
        <taxon>Mammalia</taxon>
        <taxon>Eutheria</taxon>
        <taxon>Euarchontoglires</taxon>
        <taxon>Primates</taxon>
        <taxon>Haplorrhini</taxon>
        <taxon>Catarrhini</taxon>
        <taxon>Hominidae</taxon>
        <taxon>Pan</taxon>
    </lineage>
</organism>
<evidence type="ECO:0000313" key="1">
    <source>
        <dbReference type="Ensembl" id="ENSPPAP00000040068.1"/>
    </source>
</evidence>
<sequence length="64" mass="7201">MPRPRGCGCCCACPCDGSLVSQPVSFLPRSGRRCRLSWLLWGSRGTAITPRDSRSGRHHWELWT</sequence>
<accession>A0A2R9CGB1</accession>
<dbReference type="Bgee" id="ENSPPAG00000042700">
    <property type="expression patterns" value="Expressed in liver"/>
</dbReference>
<reference evidence="1 2" key="1">
    <citation type="journal article" date="2012" name="Nature">
        <title>The bonobo genome compared with the chimpanzee and human genomes.</title>
        <authorList>
            <person name="Prufer K."/>
            <person name="Munch K."/>
            <person name="Hellmann I."/>
            <person name="Akagi K."/>
            <person name="Miller J.R."/>
            <person name="Walenz B."/>
            <person name="Koren S."/>
            <person name="Sutton G."/>
            <person name="Kodira C."/>
            <person name="Winer R."/>
            <person name="Knight J.R."/>
            <person name="Mullikin J.C."/>
            <person name="Meader S.J."/>
            <person name="Ponting C.P."/>
            <person name="Lunter G."/>
            <person name="Higashino S."/>
            <person name="Hobolth A."/>
            <person name="Dutheil J."/>
            <person name="Karakoc E."/>
            <person name="Alkan C."/>
            <person name="Sajjadian S."/>
            <person name="Catacchio C.R."/>
            <person name="Ventura M."/>
            <person name="Marques-Bonet T."/>
            <person name="Eichler E.E."/>
            <person name="Andre C."/>
            <person name="Atencia R."/>
            <person name="Mugisha L."/>
            <person name="Junhold J."/>
            <person name="Patterson N."/>
            <person name="Siebauer M."/>
            <person name="Good J.M."/>
            <person name="Fischer A."/>
            <person name="Ptak S.E."/>
            <person name="Lachmann M."/>
            <person name="Symer D.E."/>
            <person name="Mailund T."/>
            <person name="Schierup M.H."/>
            <person name="Andres A.M."/>
            <person name="Kelso J."/>
            <person name="Paabo S."/>
        </authorList>
    </citation>
    <scope>NUCLEOTIDE SEQUENCE [LARGE SCALE GENOMIC DNA]</scope>
</reference>
<keyword evidence="2" id="KW-1185">Reference proteome</keyword>
<dbReference type="EMBL" id="AJFE02014011">
    <property type="status" value="NOT_ANNOTATED_CDS"/>
    <property type="molecule type" value="Genomic_DNA"/>
</dbReference>
<name>A0A2R9CGB1_PANPA</name>
<dbReference type="AlphaFoldDB" id="A0A2R9CGB1"/>
<dbReference type="Proteomes" id="UP000240080">
    <property type="component" value="Chromosome 20"/>
</dbReference>
<dbReference type="GeneTree" id="ENSGT01050000248429"/>